<evidence type="ECO:0000256" key="2">
    <source>
        <dbReference type="ARBA" id="ARBA00008857"/>
    </source>
</evidence>
<keyword evidence="5" id="KW-0233">DNA recombination</keyword>
<dbReference type="AlphaFoldDB" id="A0A7X2P9F7"/>
<dbReference type="GO" id="GO:0003677">
    <property type="term" value="F:DNA binding"/>
    <property type="evidence" value="ECO:0007669"/>
    <property type="project" value="UniProtKB-UniRule"/>
</dbReference>
<dbReference type="SUPFAM" id="SSF56349">
    <property type="entry name" value="DNA breaking-rejoining enzymes"/>
    <property type="match status" value="1"/>
</dbReference>
<organism evidence="9 10">
    <name type="scientific">Bilifractor porci</name>
    <dbReference type="NCBI Taxonomy" id="2606636"/>
    <lineage>
        <taxon>Bacteria</taxon>
        <taxon>Bacillati</taxon>
        <taxon>Bacillota</taxon>
        <taxon>Clostridia</taxon>
        <taxon>Lachnospirales</taxon>
        <taxon>Lachnospiraceae</taxon>
        <taxon>Bilifractor</taxon>
    </lineage>
</organism>
<dbReference type="InterPro" id="IPR044068">
    <property type="entry name" value="CB"/>
</dbReference>
<evidence type="ECO:0000259" key="7">
    <source>
        <dbReference type="PROSITE" id="PS51898"/>
    </source>
</evidence>
<dbReference type="Proteomes" id="UP000466864">
    <property type="component" value="Unassembled WGS sequence"/>
</dbReference>
<comment type="function">
    <text evidence="1">Site-specific tyrosine recombinase, which acts by catalyzing the cutting and rejoining of the recombining DNA molecules.</text>
</comment>
<dbReference type="Gene3D" id="1.10.150.130">
    <property type="match status" value="1"/>
</dbReference>
<keyword evidence="10" id="KW-1185">Reference proteome</keyword>
<evidence type="ECO:0000256" key="6">
    <source>
        <dbReference type="PROSITE-ProRule" id="PRU01248"/>
    </source>
</evidence>
<dbReference type="GO" id="GO:0006310">
    <property type="term" value="P:DNA recombination"/>
    <property type="evidence" value="ECO:0007669"/>
    <property type="project" value="UniProtKB-KW"/>
</dbReference>
<dbReference type="PANTHER" id="PTHR30349:SF81">
    <property type="entry name" value="TYROSINE RECOMBINASE XERC"/>
    <property type="match status" value="1"/>
</dbReference>
<dbReference type="NCBIfam" id="NF040815">
    <property type="entry name" value="recomb_XerA_Arch"/>
    <property type="match status" value="1"/>
</dbReference>
<comment type="similarity">
    <text evidence="2">Belongs to the 'phage' integrase family.</text>
</comment>
<protein>
    <submittedName>
        <fullName evidence="9">Tyrosine recombinase</fullName>
    </submittedName>
</protein>
<proteinExistence type="inferred from homology"/>
<dbReference type="InterPro" id="IPR004107">
    <property type="entry name" value="Integrase_SAM-like_N"/>
</dbReference>
<keyword evidence="3" id="KW-0229">DNA integration</keyword>
<keyword evidence="4 6" id="KW-0238">DNA-binding</keyword>
<feature type="domain" description="Core-binding (CB)" evidence="8">
    <location>
        <begin position="1"/>
        <end position="85"/>
    </location>
</feature>
<evidence type="ECO:0000313" key="9">
    <source>
        <dbReference type="EMBL" id="MST82183.1"/>
    </source>
</evidence>
<evidence type="ECO:0000256" key="5">
    <source>
        <dbReference type="ARBA" id="ARBA00023172"/>
    </source>
</evidence>
<reference evidence="9 10" key="1">
    <citation type="submission" date="2019-08" db="EMBL/GenBank/DDBJ databases">
        <title>In-depth cultivation of the pig gut microbiome towards novel bacterial diversity and tailored functional studies.</title>
        <authorList>
            <person name="Wylensek D."/>
            <person name="Hitch T.C.A."/>
            <person name="Clavel T."/>
        </authorList>
    </citation>
    <scope>NUCLEOTIDE SEQUENCE [LARGE SCALE GENOMIC DNA]</scope>
    <source>
        <strain evidence="9 10">Oil+RF-744-WCA-WT-13</strain>
    </source>
</reference>
<gene>
    <name evidence="9" type="ORF">FYJ60_07630</name>
</gene>
<dbReference type="RefSeq" id="WP_154458083.1">
    <property type="nucleotide sequence ID" value="NZ_VUMV01000004.1"/>
</dbReference>
<dbReference type="GO" id="GO:0015074">
    <property type="term" value="P:DNA integration"/>
    <property type="evidence" value="ECO:0007669"/>
    <property type="project" value="UniProtKB-KW"/>
</dbReference>
<dbReference type="InterPro" id="IPR013762">
    <property type="entry name" value="Integrase-like_cat_sf"/>
</dbReference>
<dbReference type="PROSITE" id="PS51900">
    <property type="entry name" value="CB"/>
    <property type="match status" value="1"/>
</dbReference>
<dbReference type="InterPro" id="IPR002104">
    <property type="entry name" value="Integrase_catalytic"/>
</dbReference>
<dbReference type="InterPro" id="IPR011010">
    <property type="entry name" value="DNA_brk_join_enz"/>
</dbReference>
<sequence length="279" mass="32176">MSNAIQEYITYLHDFRKISHNTEVSYKRDLKKAAEYFEEQNVPDITKATETNLNSYLLYLERDHMSPATVSRNIASLRSFYQYLLRVHRIEDDPSVSLKSPKVEKKVPEILTVEEVQKLLEQPNIQTDKGIRDETMLLLLYSTGIRVSELVNLKVEDLNLEVGYLTCRENGKERTIPLSAETEEKIRTYIESARTRLLKGRDSEYLFSNCSGSPMSRQGFWKILKSYSAAAGITKDITPHTLRHSFAAHMLKNGADIRNVQKMMGHADIATTQMYMRLM</sequence>
<accession>A0A7X2P9F7</accession>
<dbReference type="NCBIfam" id="NF001399">
    <property type="entry name" value="PRK00283.1"/>
    <property type="match status" value="1"/>
</dbReference>
<dbReference type="InterPro" id="IPR010998">
    <property type="entry name" value="Integrase_recombinase_N"/>
</dbReference>
<dbReference type="PROSITE" id="PS51898">
    <property type="entry name" value="TYR_RECOMBINASE"/>
    <property type="match status" value="1"/>
</dbReference>
<dbReference type="Gene3D" id="1.10.443.10">
    <property type="entry name" value="Intergrase catalytic core"/>
    <property type="match status" value="1"/>
</dbReference>
<feature type="domain" description="Tyr recombinase" evidence="7">
    <location>
        <begin position="106"/>
        <end position="279"/>
    </location>
</feature>
<evidence type="ECO:0000256" key="4">
    <source>
        <dbReference type="ARBA" id="ARBA00023125"/>
    </source>
</evidence>
<dbReference type="InterPro" id="IPR050090">
    <property type="entry name" value="Tyrosine_recombinase_XerCD"/>
</dbReference>
<evidence type="ECO:0000259" key="8">
    <source>
        <dbReference type="PROSITE" id="PS51900"/>
    </source>
</evidence>
<dbReference type="PANTHER" id="PTHR30349">
    <property type="entry name" value="PHAGE INTEGRASE-RELATED"/>
    <property type="match status" value="1"/>
</dbReference>
<dbReference type="EMBL" id="VUMV01000004">
    <property type="protein sequence ID" value="MST82183.1"/>
    <property type="molecule type" value="Genomic_DNA"/>
</dbReference>
<evidence type="ECO:0000313" key="10">
    <source>
        <dbReference type="Proteomes" id="UP000466864"/>
    </source>
</evidence>
<dbReference type="Pfam" id="PF02899">
    <property type="entry name" value="Phage_int_SAM_1"/>
    <property type="match status" value="1"/>
</dbReference>
<dbReference type="Pfam" id="PF00589">
    <property type="entry name" value="Phage_integrase"/>
    <property type="match status" value="1"/>
</dbReference>
<comment type="caution">
    <text evidence="9">The sequence shown here is derived from an EMBL/GenBank/DDBJ whole genome shotgun (WGS) entry which is preliminary data.</text>
</comment>
<dbReference type="CDD" id="cd00798">
    <property type="entry name" value="INT_XerDC_C"/>
    <property type="match status" value="1"/>
</dbReference>
<evidence type="ECO:0000256" key="1">
    <source>
        <dbReference type="ARBA" id="ARBA00003283"/>
    </source>
</evidence>
<name>A0A7X2P9F7_9FIRM</name>
<evidence type="ECO:0000256" key="3">
    <source>
        <dbReference type="ARBA" id="ARBA00022908"/>
    </source>
</evidence>